<evidence type="ECO:0000259" key="3">
    <source>
        <dbReference type="PROSITE" id="PS50102"/>
    </source>
</evidence>
<evidence type="ECO:0000313" key="4">
    <source>
        <dbReference type="EMBL" id="KAF6003680.1"/>
    </source>
</evidence>
<name>A0A7J7ILR4_9RHOD</name>
<dbReference type="SUPFAM" id="SSF54928">
    <property type="entry name" value="RNA-binding domain, RBD"/>
    <property type="match status" value="1"/>
</dbReference>
<dbReference type="GO" id="GO:0003723">
    <property type="term" value="F:RNA binding"/>
    <property type="evidence" value="ECO:0007669"/>
    <property type="project" value="UniProtKB-UniRule"/>
</dbReference>
<dbReference type="OrthoDB" id="324at2759"/>
<evidence type="ECO:0000256" key="1">
    <source>
        <dbReference type="ARBA" id="ARBA00022884"/>
    </source>
</evidence>
<dbReference type="PROSITE" id="PS50102">
    <property type="entry name" value="RRM"/>
    <property type="match status" value="1"/>
</dbReference>
<dbReference type="Gene3D" id="3.30.70.330">
    <property type="match status" value="1"/>
</dbReference>
<comment type="caution">
    <text evidence="4">The sequence shown here is derived from an EMBL/GenBank/DDBJ whole genome shotgun (WGS) entry which is preliminary data.</text>
</comment>
<feature type="domain" description="RRM" evidence="3">
    <location>
        <begin position="85"/>
        <end position="163"/>
    </location>
</feature>
<reference evidence="4 5" key="1">
    <citation type="journal article" date="2020" name="J. Phycol.">
        <title>Comparative genome analysis reveals Cyanidiococcus gen. nov., a new extremophilic red algal genus sister to Cyanidioschyzon (Cyanidioschyzonaceae, Rhodophyta).</title>
        <authorList>
            <person name="Liu S.-L."/>
            <person name="Chiang Y.-R."/>
            <person name="Yoon H.S."/>
            <person name="Fu H.-Y."/>
        </authorList>
    </citation>
    <scope>NUCLEOTIDE SEQUENCE [LARGE SCALE GENOMIC DNA]</scope>
    <source>
        <strain evidence="4 5">THAL066</strain>
    </source>
</reference>
<evidence type="ECO:0000256" key="2">
    <source>
        <dbReference type="PROSITE-ProRule" id="PRU00176"/>
    </source>
</evidence>
<dbReference type="InterPro" id="IPR035979">
    <property type="entry name" value="RBD_domain_sf"/>
</dbReference>
<dbReference type="SMART" id="SM00360">
    <property type="entry name" value="RRM"/>
    <property type="match status" value="1"/>
</dbReference>
<dbReference type="InterPro" id="IPR052462">
    <property type="entry name" value="SLIRP/GR-RBP-like"/>
</dbReference>
<keyword evidence="5" id="KW-1185">Reference proteome</keyword>
<dbReference type="AlphaFoldDB" id="A0A7J7ILR4"/>
<dbReference type="EMBL" id="VWRR01000006">
    <property type="protein sequence ID" value="KAF6003680.1"/>
    <property type="molecule type" value="Genomic_DNA"/>
</dbReference>
<gene>
    <name evidence="4" type="ORF">F1559_004446</name>
</gene>
<dbReference type="CDD" id="cd00590">
    <property type="entry name" value="RRM_SF"/>
    <property type="match status" value="1"/>
</dbReference>
<accession>A0A7J7ILR4</accession>
<evidence type="ECO:0000313" key="5">
    <source>
        <dbReference type="Proteomes" id="UP000530660"/>
    </source>
</evidence>
<dbReference type="Pfam" id="PF00076">
    <property type="entry name" value="RRM_1"/>
    <property type="match status" value="1"/>
</dbReference>
<dbReference type="PANTHER" id="PTHR48027">
    <property type="entry name" value="HETEROGENEOUS NUCLEAR RIBONUCLEOPROTEIN 87F-RELATED"/>
    <property type="match status" value="1"/>
</dbReference>
<keyword evidence="1 2" id="KW-0694">RNA-binding</keyword>
<protein>
    <recommendedName>
        <fullName evidence="3">RRM domain-containing protein</fullName>
    </recommendedName>
</protein>
<proteinExistence type="predicted"/>
<dbReference type="InterPro" id="IPR000504">
    <property type="entry name" value="RRM_dom"/>
</dbReference>
<dbReference type="Proteomes" id="UP000530660">
    <property type="component" value="Unassembled WGS sequence"/>
</dbReference>
<dbReference type="InterPro" id="IPR012677">
    <property type="entry name" value="Nucleotide-bd_a/b_plait_sf"/>
</dbReference>
<organism evidence="4 5">
    <name type="scientific">Cyanidiococcus yangmingshanensis</name>
    <dbReference type="NCBI Taxonomy" id="2690220"/>
    <lineage>
        <taxon>Eukaryota</taxon>
        <taxon>Rhodophyta</taxon>
        <taxon>Bangiophyceae</taxon>
        <taxon>Cyanidiales</taxon>
        <taxon>Cyanidiaceae</taxon>
        <taxon>Cyanidiococcus</taxon>
    </lineage>
</organism>
<sequence>MSTSGHAVPVPAVNFRFVNREYEKSIHTRSPVSVAPTRIEFLTLDDAVEWAFSAPPCLAPVCAIAAADLSGSISSVLDPNGAENTQIFIGDLSGNVSEQDLVECFSNYGAVRSAYIKRDSISGKCIGFGFVEFQSGHDAERARICAHRLRICSRRIRIGPAYHRRNGYEVVAYKPPVGMTTETLHRTLTENFGQYAFDPHGTFVLEPRRLGPLWQLADRVVRIRFRQSWIADLIVQAGWIEWWSGTRSPVEAADPYAICRNGIEVQFSADTFPDEHVIRQSFEGFGAPVQDVLPVPRKHVAYVIYEASWRGMYAALTAMRRVHMISATQVWCHHCKVSAEFLLAYGMSVADWELRQTGVIPSDSHVVYVGCPAKLPDLLVDQPY</sequence>